<evidence type="ECO:0000313" key="2">
    <source>
        <dbReference type="EMBL" id="MFC3039648.1"/>
    </source>
</evidence>
<feature type="domain" description="HD" evidence="1">
    <location>
        <begin position="61"/>
        <end position="177"/>
    </location>
</feature>
<dbReference type="Pfam" id="PF01966">
    <property type="entry name" value="HD"/>
    <property type="match status" value="1"/>
</dbReference>
<sequence length="439" mass="52768">MAYKDEQLNEEKVFKDPVHRYVHVKDRVIWDLIASPEFQRLRRIKQLGTTNYTFHGAEHSRFNHSLGVYEIVRRILYNFQDRPKWNKEERLLCLCAALLHDLGHGPFSHSFEKVFKLDHEDFTRRIILGDTRVNRILERVDEGFAQKVADVIAKTYPDKLVVSLISSQIDADRMDYLQRDAYFTGVSYGHFDMERILRVMRPLEDQVVIKSTGMHAVEDYIMSRYQMYWQVYFHPVTRSAEVILSKILHRAKYLYEKEDFTFKLQPTHFISFFQGDVDLEEYLKLDEMIVHYYFQLWQEEDDAILRDLCERFMNRRLFKYIEFNPNLQMREWMELHRLFMEAGMDPEYYLVVDSSSDLPYDFYRPGEEEERLPIHLQMPNNELKELSRNSDIVEAISGKKRTDHKLYFPKDLLDALTDEHKKQRMYEILYGQGEIVDAD</sequence>
<protein>
    <submittedName>
        <fullName evidence="2">HD domain-containing protein</fullName>
    </submittedName>
</protein>
<dbReference type="PANTHER" id="PTHR11373:SF4">
    <property type="entry name" value="DEOXYNUCLEOSIDE TRIPHOSPHATE TRIPHOSPHOHYDROLASE SAMHD1"/>
    <property type="match status" value="1"/>
</dbReference>
<evidence type="ECO:0000313" key="3">
    <source>
        <dbReference type="Proteomes" id="UP001595279"/>
    </source>
</evidence>
<keyword evidence="3" id="KW-1185">Reference proteome</keyword>
<gene>
    <name evidence="2" type="ORF">ACFOGI_05235</name>
</gene>
<name>A0ABV7CU38_9BACI</name>
<dbReference type="InterPro" id="IPR050135">
    <property type="entry name" value="dGTPase-like"/>
</dbReference>
<dbReference type="SUPFAM" id="SSF109604">
    <property type="entry name" value="HD-domain/PDEase-like"/>
    <property type="match status" value="1"/>
</dbReference>
<dbReference type="CDD" id="cd00077">
    <property type="entry name" value="HDc"/>
    <property type="match status" value="1"/>
</dbReference>
<accession>A0ABV7CU38</accession>
<dbReference type="Proteomes" id="UP001595279">
    <property type="component" value="Unassembled WGS sequence"/>
</dbReference>
<evidence type="ECO:0000259" key="1">
    <source>
        <dbReference type="PROSITE" id="PS51831"/>
    </source>
</evidence>
<dbReference type="Pfam" id="PF19276">
    <property type="entry name" value="HD_assoc_2"/>
    <property type="match status" value="1"/>
</dbReference>
<dbReference type="SMART" id="SM00471">
    <property type="entry name" value="HDc"/>
    <property type="match status" value="1"/>
</dbReference>
<dbReference type="RefSeq" id="WP_390269505.1">
    <property type="nucleotide sequence ID" value="NZ_JBHRSA010000018.1"/>
</dbReference>
<dbReference type="InterPro" id="IPR006674">
    <property type="entry name" value="HD_domain"/>
</dbReference>
<dbReference type="PROSITE" id="PS51831">
    <property type="entry name" value="HD"/>
    <property type="match status" value="1"/>
</dbReference>
<dbReference type="InterPro" id="IPR003607">
    <property type="entry name" value="HD/PDEase_dom"/>
</dbReference>
<dbReference type="EMBL" id="JBHRSA010000018">
    <property type="protein sequence ID" value="MFC3039648.1"/>
    <property type="molecule type" value="Genomic_DNA"/>
</dbReference>
<dbReference type="InterPro" id="IPR045509">
    <property type="entry name" value="HD_assoc_2"/>
</dbReference>
<comment type="caution">
    <text evidence="2">The sequence shown here is derived from an EMBL/GenBank/DDBJ whole genome shotgun (WGS) entry which is preliminary data.</text>
</comment>
<reference evidence="3" key="1">
    <citation type="journal article" date="2019" name="Int. J. Syst. Evol. Microbiol.">
        <title>The Global Catalogue of Microorganisms (GCM) 10K type strain sequencing project: providing services to taxonomists for standard genome sequencing and annotation.</title>
        <authorList>
            <consortium name="The Broad Institute Genomics Platform"/>
            <consortium name="The Broad Institute Genome Sequencing Center for Infectious Disease"/>
            <person name="Wu L."/>
            <person name="Ma J."/>
        </authorList>
    </citation>
    <scope>NUCLEOTIDE SEQUENCE [LARGE SCALE GENOMIC DNA]</scope>
    <source>
        <strain evidence="3">KCTC 13128</strain>
    </source>
</reference>
<dbReference type="Gene3D" id="1.10.3210.10">
    <property type="entry name" value="Hypothetical protein af1432"/>
    <property type="match status" value="1"/>
</dbReference>
<proteinExistence type="predicted"/>
<organism evidence="2 3">
    <name type="scientific">Virgibacillus xinjiangensis</name>
    <dbReference type="NCBI Taxonomy" id="393090"/>
    <lineage>
        <taxon>Bacteria</taxon>
        <taxon>Bacillati</taxon>
        <taxon>Bacillota</taxon>
        <taxon>Bacilli</taxon>
        <taxon>Bacillales</taxon>
        <taxon>Bacillaceae</taxon>
        <taxon>Virgibacillus</taxon>
    </lineage>
</organism>
<dbReference type="PANTHER" id="PTHR11373">
    <property type="entry name" value="DEOXYNUCLEOSIDE TRIPHOSPHATE TRIPHOSPHOHYDROLASE"/>
    <property type="match status" value="1"/>
</dbReference>